<evidence type="ECO:0000313" key="2">
    <source>
        <dbReference type="EMBL" id="KAK9929780.1"/>
    </source>
</evidence>
<keyword evidence="3" id="KW-1185">Reference proteome</keyword>
<comment type="caution">
    <text evidence="2">The sequence shown here is derived from an EMBL/GenBank/DDBJ whole genome shotgun (WGS) entry which is preliminary data.</text>
</comment>
<protein>
    <submittedName>
        <fullName evidence="2">Uncharacterized protein</fullName>
    </submittedName>
</protein>
<reference evidence="2 3" key="1">
    <citation type="journal article" date="2023" name="G3 (Bethesda)">
        <title>A chromosome-length genome assembly and annotation of blackberry (Rubus argutus, cv. 'Hillquist').</title>
        <authorList>
            <person name="Bruna T."/>
            <person name="Aryal R."/>
            <person name="Dudchenko O."/>
            <person name="Sargent D.J."/>
            <person name="Mead D."/>
            <person name="Buti M."/>
            <person name="Cavallini A."/>
            <person name="Hytonen T."/>
            <person name="Andres J."/>
            <person name="Pham M."/>
            <person name="Weisz D."/>
            <person name="Mascagni F."/>
            <person name="Usai G."/>
            <person name="Natali L."/>
            <person name="Bassil N."/>
            <person name="Fernandez G.E."/>
            <person name="Lomsadze A."/>
            <person name="Armour M."/>
            <person name="Olukolu B."/>
            <person name="Poorten T."/>
            <person name="Britton C."/>
            <person name="Davik J."/>
            <person name="Ashrafi H."/>
            <person name="Aiden E.L."/>
            <person name="Borodovsky M."/>
            <person name="Worthington M."/>
        </authorList>
    </citation>
    <scope>NUCLEOTIDE SEQUENCE [LARGE SCALE GENOMIC DNA]</scope>
    <source>
        <strain evidence="2">PI 553951</strain>
    </source>
</reference>
<keyword evidence="1" id="KW-1133">Transmembrane helix</keyword>
<evidence type="ECO:0000256" key="1">
    <source>
        <dbReference type="SAM" id="Phobius"/>
    </source>
</evidence>
<keyword evidence="1" id="KW-0812">Transmembrane</keyword>
<dbReference type="Proteomes" id="UP001457282">
    <property type="component" value="Unassembled WGS sequence"/>
</dbReference>
<organism evidence="2 3">
    <name type="scientific">Rubus argutus</name>
    <name type="common">Southern blackberry</name>
    <dbReference type="NCBI Taxonomy" id="59490"/>
    <lineage>
        <taxon>Eukaryota</taxon>
        <taxon>Viridiplantae</taxon>
        <taxon>Streptophyta</taxon>
        <taxon>Embryophyta</taxon>
        <taxon>Tracheophyta</taxon>
        <taxon>Spermatophyta</taxon>
        <taxon>Magnoliopsida</taxon>
        <taxon>eudicotyledons</taxon>
        <taxon>Gunneridae</taxon>
        <taxon>Pentapetalae</taxon>
        <taxon>rosids</taxon>
        <taxon>fabids</taxon>
        <taxon>Rosales</taxon>
        <taxon>Rosaceae</taxon>
        <taxon>Rosoideae</taxon>
        <taxon>Rosoideae incertae sedis</taxon>
        <taxon>Rubus</taxon>
    </lineage>
</organism>
<feature type="transmembrane region" description="Helical" evidence="1">
    <location>
        <begin position="94"/>
        <end position="116"/>
    </location>
</feature>
<accession>A0AAW1WYK3</accession>
<dbReference type="EMBL" id="JBEDUW010000005">
    <property type="protein sequence ID" value="KAK9929780.1"/>
    <property type="molecule type" value="Genomic_DNA"/>
</dbReference>
<gene>
    <name evidence="2" type="ORF">M0R45_026863</name>
</gene>
<dbReference type="AlphaFoldDB" id="A0AAW1WYK3"/>
<name>A0AAW1WYK3_RUBAR</name>
<sequence length="155" mass="16772">MAAATGQNWTWQVAGGYDKGGGELGSFDSVIGDGGWEQRRDETRAEAVVTVGLHGQVRWQKRAGLVAASTTTVRGQSGDNLKTELGTAKEEATLAGWATSVFLFFFLSPVLCWIEVAEGLCTRKRRHVCSRGMRLWRRTNPAAASRLGGAGFVRL</sequence>
<proteinExistence type="predicted"/>
<evidence type="ECO:0000313" key="3">
    <source>
        <dbReference type="Proteomes" id="UP001457282"/>
    </source>
</evidence>
<keyword evidence="1" id="KW-0472">Membrane</keyword>